<feature type="transmembrane region" description="Helical" evidence="1">
    <location>
        <begin position="6"/>
        <end position="28"/>
    </location>
</feature>
<reference evidence="2" key="1">
    <citation type="submission" date="2015-12" db="EMBL/GenBank/DDBJ databases">
        <title>Gene expression during late stages of embryo sac development: a critical building block for successful pollen-pistil interactions.</title>
        <authorList>
            <person name="Liu Y."/>
            <person name="Joly V."/>
            <person name="Sabar M."/>
            <person name="Matton D.P."/>
        </authorList>
    </citation>
    <scope>NUCLEOTIDE SEQUENCE</scope>
</reference>
<evidence type="ECO:0000313" key="2">
    <source>
        <dbReference type="EMBL" id="JAP12807.1"/>
    </source>
</evidence>
<sequence length="85" mass="9820">PVFPYTLFITLFLLCIVFYFAFICCYCFHFHIPFFLQTAFTQAKGLLETLFLSLRGRGRFVYTPPSLDPTCEITLDMCCGISKPL</sequence>
<feature type="non-terminal residue" evidence="2">
    <location>
        <position position="1"/>
    </location>
</feature>
<keyword evidence="1" id="KW-0472">Membrane</keyword>
<name>A0A0V0GYD9_SOLCH</name>
<evidence type="ECO:0000256" key="1">
    <source>
        <dbReference type="SAM" id="Phobius"/>
    </source>
</evidence>
<organism evidence="2">
    <name type="scientific">Solanum chacoense</name>
    <name type="common">Chaco potato</name>
    <dbReference type="NCBI Taxonomy" id="4108"/>
    <lineage>
        <taxon>Eukaryota</taxon>
        <taxon>Viridiplantae</taxon>
        <taxon>Streptophyta</taxon>
        <taxon>Embryophyta</taxon>
        <taxon>Tracheophyta</taxon>
        <taxon>Spermatophyta</taxon>
        <taxon>Magnoliopsida</taxon>
        <taxon>eudicotyledons</taxon>
        <taxon>Gunneridae</taxon>
        <taxon>Pentapetalae</taxon>
        <taxon>asterids</taxon>
        <taxon>lamiids</taxon>
        <taxon>Solanales</taxon>
        <taxon>Solanaceae</taxon>
        <taxon>Solanoideae</taxon>
        <taxon>Solaneae</taxon>
        <taxon>Solanum</taxon>
    </lineage>
</organism>
<protein>
    <submittedName>
        <fullName evidence="2">Putative ovule protein</fullName>
    </submittedName>
</protein>
<accession>A0A0V0GYD9</accession>
<dbReference type="EMBL" id="GEDG01029020">
    <property type="protein sequence ID" value="JAP12807.1"/>
    <property type="molecule type" value="Transcribed_RNA"/>
</dbReference>
<keyword evidence="1" id="KW-0812">Transmembrane</keyword>
<keyword evidence="1" id="KW-1133">Transmembrane helix</keyword>
<dbReference type="AlphaFoldDB" id="A0A0V0GYD9"/>
<proteinExistence type="predicted"/>